<proteinExistence type="predicted"/>
<dbReference type="InterPro" id="IPR029058">
    <property type="entry name" value="AB_hydrolase_fold"/>
</dbReference>
<evidence type="ECO:0000313" key="2">
    <source>
        <dbReference type="Proteomes" id="UP001500002"/>
    </source>
</evidence>
<dbReference type="SUPFAM" id="SSF53474">
    <property type="entry name" value="alpha/beta-Hydrolases"/>
    <property type="match status" value="1"/>
</dbReference>
<comment type="caution">
    <text evidence="1">The sequence shown here is derived from an EMBL/GenBank/DDBJ whole genome shotgun (WGS) entry which is preliminary data.</text>
</comment>
<dbReference type="RefSeq" id="WP_344296671.1">
    <property type="nucleotide sequence ID" value="NZ_BAAANJ010000009.1"/>
</dbReference>
<dbReference type="Proteomes" id="UP001500002">
    <property type="component" value="Unassembled WGS sequence"/>
</dbReference>
<keyword evidence="2" id="KW-1185">Reference proteome</keyword>
<accession>A0ABN2M8E8</accession>
<sequence length="267" mass="27881">MTEIDGTTSAGVPFVARAAARPDAPVVVAWHLLDPPSTPAAMSAALPLDGLDAHVVYLGLPLTGSRDEHGDFEALLTSGIDMVTEYFGPMHDQALAEFPEALAEIRERLSASDASALVVLGGSAGASVAADVLTTHGAALEISAAVLVNPMLRLRTMIDATAAFLPEPYRWSPAADAVAGRMDFIARAPELTAAGVPLLVIEGSADEPPFLDAVHELERLGVGDVRFVEGAEHPLAEWPGDAPAPQTPVAKQYDEIIVDWLGGVLGR</sequence>
<protein>
    <submittedName>
        <fullName evidence="1">Prolyl oligopeptidase family serine peptidase</fullName>
    </submittedName>
</protein>
<dbReference type="EMBL" id="BAAANJ010000009">
    <property type="protein sequence ID" value="GAA1814685.1"/>
    <property type="molecule type" value="Genomic_DNA"/>
</dbReference>
<gene>
    <name evidence="1" type="ORF">GCM10009749_25290</name>
</gene>
<organism evidence="1 2">
    <name type="scientific">Agromyces neolithicus</name>
    <dbReference type="NCBI Taxonomy" id="269420"/>
    <lineage>
        <taxon>Bacteria</taxon>
        <taxon>Bacillati</taxon>
        <taxon>Actinomycetota</taxon>
        <taxon>Actinomycetes</taxon>
        <taxon>Micrococcales</taxon>
        <taxon>Microbacteriaceae</taxon>
        <taxon>Agromyces</taxon>
    </lineage>
</organism>
<reference evidence="1 2" key="1">
    <citation type="journal article" date="2019" name="Int. J. Syst. Evol. Microbiol.">
        <title>The Global Catalogue of Microorganisms (GCM) 10K type strain sequencing project: providing services to taxonomists for standard genome sequencing and annotation.</title>
        <authorList>
            <consortium name="The Broad Institute Genomics Platform"/>
            <consortium name="The Broad Institute Genome Sequencing Center for Infectious Disease"/>
            <person name="Wu L."/>
            <person name="Ma J."/>
        </authorList>
    </citation>
    <scope>NUCLEOTIDE SEQUENCE [LARGE SCALE GENOMIC DNA]</scope>
    <source>
        <strain evidence="1 2">JCM 14322</strain>
    </source>
</reference>
<dbReference type="Gene3D" id="3.40.50.1820">
    <property type="entry name" value="alpha/beta hydrolase"/>
    <property type="match status" value="1"/>
</dbReference>
<name>A0ABN2M8E8_9MICO</name>
<evidence type="ECO:0000313" key="1">
    <source>
        <dbReference type="EMBL" id="GAA1814685.1"/>
    </source>
</evidence>